<keyword evidence="6 10" id="KW-0157">Chromophore</keyword>
<evidence type="ECO:0000256" key="6">
    <source>
        <dbReference type="ARBA" id="ARBA00022991"/>
    </source>
</evidence>
<evidence type="ECO:0000313" key="13">
    <source>
        <dbReference type="Proteomes" id="UP000519897"/>
    </source>
</evidence>
<dbReference type="InterPro" id="IPR002081">
    <property type="entry name" value="Cryptochrome/DNA_photolyase_1"/>
</dbReference>
<evidence type="ECO:0000256" key="5">
    <source>
        <dbReference type="ARBA" id="ARBA00022827"/>
    </source>
</evidence>
<sequence length="486" mass="54943">MSSDHQPPILLWFRKDLRLDDNGALSQACESGRPVVCVYIREPKQDGIGPLGGAQEWWLHHSLDALAAALADKGNRLILRSGEAAKVLSGLAKETQAEALFYNRHYERDAADKDIVGALKSSGLEIKRFRGQLLHDPETMKTGSGGAYRVYSPFWRALEKDGEPRDPVSAPSKIAAPGSFPKSEALKDWSLLPTKPDWATEFGRIWQPGEAGAHKKLKRFLKKPIQTYKSDRDHPGLEDATSLLSPHLAFGEISPARIWHETKGLEATNDVIHFRKELVWREFSYHLLVEFPKLATDNWNDKFDAFPWHFSKAQFSAWTKGMTGYPIVDAGMRQLWRHGYMHNRVRMITASFLIKDLMIDWRKGEEWFKDTLVDADPASNASNWQWVAGSGADASPFFRVFNPILQGEKFDPDGDYVCRFVPELRKLPKKYIHRPFEAPKEVLERAGIKLGETYPKPIVNHGEARDKALAAYADVTGRSGDADPRD</sequence>
<evidence type="ECO:0000256" key="8">
    <source>
        <dbReference type="PIRSR" id="PIRSR602081-1"/>
    </source>
</evidence>
<evidence type="ECO:0000259" key="11">
    <source>
        <dbReference type="PROSITE" id="PS51645"/>
    </source>
</evidence>
<keyword evidence="5 8" id="KW-0274">FAD</keyword>
<comment type="cofactor">
    <cofactor evidence="8">
        <name>FAD</name>
        <dbReference type="ChEBI" id="CHEBI:57692"/>
    </cofactor>
    <text evidence="8">Binds 1 FAD per subunit.</text>
</comment>
<name>A0A7W6PQZ5_9HYPH</name>
<dbReference type="EC" id="4.1.99.3" evidence="2"/>
<dbReference type="Gene3D" id="3.40.50.620">
    <property type="entry name" value="HUPs"/>
    <property type="match status" value="1"/>
</dbReference>
<dbReference type="InterPro" id="IPR006050">
    <property type="entry name" value="DNA_photolyase_N"/>
</dbReference>
<gene>
    <name evidence="12" type="ORF">GGQ72_000684</name>
</gene>
<dbReference type="Gene3D" id="1.10.579.10">
    <property type="entry name" value="DNA Cyclobutane Dipyrimidine Photolyase, subunit A, domain 3"/>
    <property type="match status" value="1"/>
</dbReference>
<comment type="cofactor">
    <cofactor evidence="1">
        <name>(6R)-5,10-methylene-5,6,7,8-tetrahydrofolate</name>
        <dbReference type="ChEBI" id="CHEBI:15636"/>
    </cofactor>
</comment>
<protein>
    <recommendedName>
        <fullName evidence="3">Deoxyribodipyrimidine photo-lyase</fullName>
        <ecNumber evidence="2">4.1.99.3</ecNumber>
    </recommendedName>
</protein>
<comment type="caution">
    <text evidence="12">The sequence shown here is derived from an EMBL/GenBank/DDBJ whole genome shotgun (WGS) entry which is preliminary data.</text>
</comment>
<dbReference type="Pfam" id="PF03441">
    <property type="entry name" value="FAD_binding_7"/>
    <property type="match status" value="1"/>
</dbReference>
<dbReference type="InterPro" id="IPR018394">
    <property type="entry name" value="DNA_photolyase_1_CS_C"/>
</dbReference>
<evidence type="ECO:0000256" key="1">
    <source>
        <dbReference type="ARBA" id="ARBA00001932"/>
    </source>
</evidence>
<dbReference type="FunFam" id="1.10.579.10:FF:000003">
    <property type="entry name" value="Deoxyribodipyrimidine photo-lyase"/>
    <property type="match status" value="1"/>
</dbReference>
<keyword evidence="12" id="KW-0456">Lyase</keyword>
<dbReference type="GO" id="GO:0009416">
    <property type="term" value="P:response to light stimulus"/>
    <property type="evidence" value="ECO:0007669"/>
    <property type="project" value="TreeGrafter"/>
</dbReference>
<comment type="similarity">
    <text evidence="10">Belongs to the DNA photolyase family.</text>
</comment>
<dbReference type="GO" id="GO:0003677">
    <property type="term" value="F:DNA binding"/>
    <property type="evidence" value="ECO:0007669"/>
    <property type="project" value="TreeGrafter"/>
</dbReference>
<evidence type="ECO:0000256" key="4">
    <source>
        <dbReference type="ARBA" id="ARBA00022630"/>
    </source>
</evidence>
<dbReference type="PANTHER" id="PTHR11455">
    <property type="entry name" value="CRYPTOCHROME"/>
    <property type="match status" value="1"/>
</dbReference>
<dbReference type="Proteomes" id="UP000519897">
    <property type="component" value="Unassembled WGS sequence"/>
</dbReference>
<dbReference type="InterPro" id="IPR036134">
    <property type="entry name" value="Crypto/Photolyase_FAD-like_sf"/>
</dbReference>
<dbReference type="PROSITE" id="PS00691">
    <property type="entry name" value="DNA_PHOTOLYASES_1_2"/>
    <property type="match status" value="1"/>
</dbReference>
<keyword evidence="13" id="KW-1185">Reference proteome</keyword>
<dbReference type="PRINTS" id="PR00147">
    <property type="entry name" value="DNAPHOTLYASE"/>
</dbReference>
<dbReference type="Pfam" id="PF00875">
    <property type="entry name" value="DNA_photolyase"/>
    <property type="match status" value="1"/>
</dbReference>
<evidence type="ECO:0000256" key="3">
    <source>
        <dbReference type="ARBA" id="ARBA00014046"/>
    </source>
</evidence>
<feature type="domain" description="Photolyase/cryptochrome alpha/beta" evidence="11">
    <location>
        <begin position="7"/>
        <end position="134"/>
    </location>
</feature>
<feature type="binding site" evidence="8">
    <location>
        <begin position="374"/>
        <end position="376"/>
    </location>
    <ligand>
        <name>FAD</name>
        <dbReference type="ChEBI" id="CHEBI:57692"/>
    </ligand>
</feature>
<evidence type="ECO:0000256" key="10">
    <source>
        <dbReference type="RuleBase" id="RU004182"/>
    </source>
</evidence>
<feature type="binding site" evidence="8">
    <location>
        <position position="228"/>
    </location>
    <ligand>
        <name>FAD</name>
        <dbReference type="ChEBI" id="CHEBI:57692"/>
    </ligand>
</feature>
<dbReference type="PANTHER" id="PTHR11455:SF9">
    <property type="entry name" value="CRYPTOCHROME CIRCADIAN CLOCK 5 ISOFORM X1"/>
    <property type="match status" value="1"/>
</dbReference>
<dbReference type="AlphaFoldDB" id="A0A7W6PQZ5"/>
<dbReference type="RefSeq" id="WP_165135982.1">
    <property type="nucleotide sequence ID" value="NZ_CP049250.1"/>
</dbReference>
<evidence type="ECO:0000256" key="9">
    <source>
        <dbReference type="PIRSR" id="PIRSR602081-2"/>
    </source>
</evidence>
<feature type="site" description="Electron transfer via tryptophanyl radical" evidence="9">
    <location>
        <position position="384"/>
    </location>
</feature>
<feature type="site" description="Electron transfer via tryptophanyl radical" evidence="9">
    <location>
        <position position="308"/>
    </location>
</feature>
<feature type="binding site" evidence="8">
    <location>
        <begin position="241"/>
        <end position="245"/>
    </location>
    <ligand>
        <name>FAD</name>
        <dbReference type="ChEBI" id="CHEBI:57692"/>
    </ligand>
</feature>
<dbReference type="SUPFAM" id="SSF52425">
    <property type="entry name" value="Cryptochrome/photolyase, N-terminal domain"/>
    <property type="match status" value="1"/>
</dbReference>
<dbReference type="InterPro" id="IPR036155">
    <property type="entry name" value="Crypto/Photolyase_N_sf"/>
</dbReference>
<reference evidence="12 13" key="1">
    <citation type="submission" date="2020-08" db="EMBL/GenBank/DDBJ databases">
        <title>Genomic Encyclopedia of Type Strains, Phase IV (KMG-IV): sequencing the most valuable type-strain genomes for metagenomic binning, comparative biology and taxonomic classification.</title>
        <authorList>
            <person name="Goeker M."/>
        </authorList>
    </citation>
    <scope>NUCLEOTIDE SEQUENCE [LARGE SCALE GENOMIC DNA]</scope>
    <source>
        <strain evidence="12 13">DSM 29514</strain>
    </source>
</reference>
<evidence type="ECO:0000256" key="2">
    <source>
        <dbReference type="ARBA" id="ARBA00013149"/>
    </source>
</evidence>
<proteinExistence type="inferred from homology"/>
<dbReference type="InterPro" id="IPR014729">
    <property type="entry name" value="Rossmann-like_a/b/a_fold"/>
</dbReference>
<dbReference type="Gene3D" id="1.25.40.80">
    <property type="match status" value="1"/>
</dbReference>
<feature type="site" description="Electron transfer via tryptophanyl radical" evidence="9">
    <location>
        <position position="361"/>
    </location>
</feature>
<dbReference type="SUPFAM" id="SSF48173">
    <property type="entry name" value="Cryptochrome/photolyase FAD-binding domain"/>
    <property type="match status" value="1"/>
</dbReference>
<dbReference type="InterPro" id="IPR005101">
    <property type="entry name" value="Cryptochr/Photolyase_FAD-bd"/>
</dbReference>
<dbReference type="GO" id="GO:0071949">
    <property type="term" value="F:FAD binding"/>
    <property type="evidence" value="ECO:0007669"/>
    <property type="project" value="TreeGrafter"/>
</dbReference>
<organism evidence="12 13">
    <name type="scientific">Rhizobium rhizoryzae</name>
    <dbReference type="NCBI Taxonomy" id="451876"/>
    <lineage>
        <taxon>Bacteria</taxon>
        <taxon>Pseudomonadati</taxon>
        <taxon>Pseudomonadota</taxon>
        <taxon>Alphaproteobacteria</taxon>
        <taxon>Hyphomicrobiales</taxon>
        <taxon>Rhizobiaceae</taxon>
        <taxon>Rhizobium/Agrobacterium group</taxon>
        <taxon>Rhizobium</taxon>
    </lineage>
</organism>
<evidence type="ECO:0000313" key="12">
    <source>
        <dbReference type="EMBL" id="MBB4142185.1"/>
    </source>
</evidence>
<evidence type="ECO:0000256" key="7">
    <source>
        <dbReference type="ARBA" id="ARBA00033999"/>
    </source>
</evidence>
<dbReference type="GO" id="GO:0003904">
    <property type="term" value="F:deoxyribodipyrimidine photo-lyase activity"/>
    <property type="evidence" value="ECO:0007669"/>
    <property type="project" value="UniProtKB-EC"/>
</dbReference>
<comment type="catalytic activity">
    <reaction evidence="7">
        <text>cyclobutadipyrimidine (in DNA) = 2 pyrimidine residues (in DNA).</text>
        <dbReference type="EC" id="4.1.99.3"/>
    </reaction>
</comment>
<dbReference type="PROSITE" id="PS00394">
    <property type="entry name" value="DNA_PHOTOLYASES_1_1"/>
    <property type="match status" value="1"/>
</dbReference>
<dbReference type="PROSITE" id="PS51645">
    <property type="entry name" value="PHR_CRY_ALPHA_BETA"/>
    <property type="match status" value="1"/>
</dbReference>
<dbReference type="EMBL" id="JACIEC010000001">
    <property type="protein sequence ID" value="MBB4142185.1"/>
    <property type="molecule type" value="Genomic_DNA"/>
</dbReference>
<feature type="binding site" evidence="8">
    <location>
        <position position="274"/>
    </location>
    <ligand>
        <name>FAD</name>
        <dbReference type="ChEBI" id="CHEBI:57692"/>
    </ligand>
</feature>
<keyword evidence="4 8" id="KW-0285">Flavoprotein</keyword>
<dbReference type="GO" id="GO:0000719">
    <property type="term" value="P:photoreactive repair"/>
    <property type="evidence" value="ECO:0007669"/>
    <property type="project" value="UniProtKB-ARBA"/>
</dbReference>
<accession>A0A7W6PQZ5</accession>